<keyword evidence="4" id="KW-0694">RNA-binding</keyword>
<evidence type="ECO:0000256" key="4">
    <source>
        <dbReference type="ARBA" id="ARBA00022884"/>
    </source>
</evidence>
<dbReference type="PANTHER" id="PTHR11727:SF14">
    <property type="entry name" value="BLL8166 PROTEIN"/>
    <property type="match status" value="1"/>
</dbReference>
<dbReference type="InterPro" id="IPR001737">
    <property type="entry name" value="KsgA/Erm"/>
</dbReference>
<accession>A0A7W5H8P9</accession>
<dbReference type="Gene3D" id="3.40.50.150">
    <property type="entry name" value="Vaccinia Virus protein VP39"/>
    <property type="match status" value="1"/>
</dbReference>
<dbReference type="RefSeq" id="WP_184307677.1">
    <property type="nucleotide sequence ID" value="NZ_JACHXU010000021.1"/>
</dbReference>
<dbReference type="CDD" id="cd02440">
    <property type="entry name" value="AdoMet_MTases"/>
    <property type="match status" value="1"/>
</dbReference>
<evidence type="ECO:0000313" key="5">
    <source>
        <dbReference type="EMBL" id="MBB3209241.1"/>
    </source>
</evidence>
<dbReference type="Proteomes" id="UP000536179">
    <property type="component" value="Unassembled WGS sequence"/>
</dbReference>
<evidence type="ECO:0000256" key="3">
    <source>
        <dbReference type="ARBA" id="ARBA00022691"/>
    </source>
</evidence>
<dbReference type="GO" id="GO:0000179">
    <property type="term" value="F:rRNA (adenine-N6,N6-)-dimethyltransferase activity"/>
    <property type="evidence" value="ECO:0007669"/>
    <property type="project" value="TreeGrafter"/>
</dbReference>
<reference evidence="5 6" key="1">
    <citation type="submission" date="2020-08" db="EMBL/GenBank/DDBJ databases">
        <title>Genomic Encyclopedia of Type Strains, Phase III (KMG-III): the genomes of soil and plant-associated and newly described type strains.</title>
        <authorList>
            <person name="Whitman W."/>
        </authorList>
    </citation>
    <scope>NUCLEOTIDE SEQUENCE [LARGE SCALE GENOMIC DNA]</scope>
    <source>
        <strain evidence="5 6">CECT 8075</strain>
    </source>
</reference>
<proteinExistence type="predicted"/>
<comment type="caution">
    <text evidence="5">The sequence shown here is derived from an EMBL/GenBank/DDBJ whole genome shotgun (WGS) entry which is preliminary data.</text>
</comment>
<evidence type="ECO:0000313" key="6">
    <source>
        <dbReference type="Proteomes" id="UP000536179"/>
    </source>
</evidence>
<dbReference type="AlphaFoldDB" id="A0A7W5H8P9"/>
<gene>
    <name evidence="5" type="ORF">FHS27_005079</name>
</gene>
<evidence type="ECO:0000256" key="2">
    <source>
        <dbReference type="ARBA" id="ARBA00022679"/>
    </source>
</evidence>
<dbReference type="GO" id="GO:0003723">
    <property type="term" value="F:RNA binding"/>
    <property type="evidence" value="ECO:0007669"/>
    <property type="project" value="UniProtKB-KW"/>
</dbReference>
<keyword evidence="3" id="KW-0949">S-adenosyl-L-methionine</keyword>
<dbReference type="InterPro" id="IPR029063">
    <property type="entry name" value="SAM-dependent_MTases_sf"/>
</dbReference>
<dbReference type="EMBL" id="JACHXU010000021">
    <property type="protein sequence ID" value="MBB3209241.1"/>
    <property type="molecule type" value="Genomic_DNA"/>
</dbReference>
<keyword evidence="1 5" id="KW-0489">Methyltransferase</keyword>
<organism evidence="5 6">
    <name type="scientific">Aporhodopirellula rubra</name>
    <dbReference type="NCBI Taxonomy" id="980271"/>
    <lineage>
        <taxon>Bacteria</taxon>
        <taxon>Pseudomonadati</taxon>
        <taxon>Planctomycetota</taxon>
        <taxon>Planctomycetia</taxon>
        <taxon>Pirellulales</taxon>
        <taxon>Pirellulaceae</taxon>
        <taxon>Aporhodopirellula</taxon>
    </lineage>
</organism>
<sequence>MNVHTESLDRRNYWAHATAVFLEWIRKPSQVASLVPSSSALTRRIADRSCVREASKIVELGPGTGGTTEALLSSASPNCRVLAIEKAANFIGPLKAIGDPRLIVENDDVVGLGRLLLMHEMTSPDVIVSGIPFSCLSQQVAFDLIKSIHRNLADGGTFVAYQFRRDVAHFARPHFGEPNSKIVWFNFPPLRVFTWTKPTSLK</sequence>
<dbReference type="SUPFAM" id="SSF53335">
    <property type="entry name" value="S-adenosyl-L-methionine-dependent methyltransferases"/>
    <property type="match status" value="1"/>
</dbReference>
<name>A0A7W5H8P9_9BACT</name>
<evidence type="ECO:0000256" key="1">
    <source>
        <dbReference type="ARBA" id="ARBA00022603"/>
    </source>
</evidence>
<keyword evidence="2 5" id="KW-0808">Transferase</keyword>
<dbReference type="PANTHER" id="PTHR11727">
    <property type="entry name" value="DIMETHYLADENOSINE TRANSFERASE"/>
    <property type="match status" value="1"/>
</dbReference>
<protein>
    <submittedName>
        <fullName evidence="5">Phospholipid N-methyltransferase</fullName>
    </submittedName>
</protein>
<keyword evidence="6" id="KW-1185">Reference proteome</keyword>